<dbReference type="EnsemblPlants" id="OMERI01G42040.2">
    <property type="protein sequence ID" value="OMERI01G42040.2"/>
    <property type="gene ID" value="OMERI01G42040"/>
</dbReference>
<organism evidence="1">
    <name type="scientific">Oryza meridionalis</name>
    <dbReference type="NCBI Taxonomy" id="40149"/>
    <lineage>
        <taxon>Eukaryota</taxon>
        <taxon>Viridiplantae</taxon>
        <taxon>Streptophyta</taxon>
        <taxon>Embryophyta</taxon>
        <taxon>Tracheophyta</taxon>
        <taxon>Spermatophyta</taxon>
        <taxon>Magnoliopsida</taxon>
        <taxon>Liliopsida</taxon>
        <taxon>Poales</taxon>
        <taxon>Poaceae</taxon>
        <taxon>BOP clade</taxon>
        <taxon>Oryzoideae</taxon>
        <taxon>Oryzeae</taxon>
        <taxon>Oryzinae</taxon>
        <taxon>Oryza</taxon>
    </lineage>
</organism>
<protein>
    <submittedName>
        <fullName evidence="1">Uncharacterized protein</fullName>
    </submittedName>
</protein>
<dbReference type="Proteomes" id="UP000008021">
    <property type="component" value="Chromosome 1"/>
</dbReference>
<reference evidence="1" key="2">
    <citation type="submission" date="2018-05" db="EMBL/GenBank/DDBJ databases">
        <title>OmerRS3 (Oryza meridionalis Reference Sequence Version 3).</title>
        <authorList>
            <person name="Zhang J."/>
            <person name="Kudrna D."/>
            <person name="Lee S."/>
            <person name="Talag J."/>
            <person name="Welchert J."/>
            <person name="Wing R.A."/>
        </authorList>
    </citation>
    <scope>NUCLEOTIDE SEQUENCE [LARGE SCALE GENOMIC DNA]</scope>
    <source>
        <strain evidence="1">cv. OR44</strain>
    </source>
</reference>
<sequence length="238" mass="22144">MVSGGAAAVEPGDGAARGAVLVGAAHDGHLGGDVEPVGVGGAVGLAEHAVDVAGEGVELVAEVEVDEGVLGGLAVVVDPGVVVGDGDGVGGDGEDAVELDGDGVGGVGAGDGERGQGGGDPVGALGGVDVDGLAVEGDLDVVLVVVPLGGPARADVEAMVAEADAEGLDPEGEAVGAGDEALVGAVGRAGDDAGTAAGVGAGDLVVALVVGAEVTMVMPARWPNLATAQSAEKMSEAT</sequence>
<keyword evidence="2" id="KW-1185">Reference proteome</keyword>
<dbReference type="HOGENOM" id="CLU_083523_0_0_1"/>
<dbReference type="AlphaFoldDB" id="A0A0E0CDF6"/>
<reference evidence="1" key="1">
    <citation type="submission" date="2015-04" db="UniProtKB">
        <authorList>
            <consortium name="EnsemblPlants"/>
        </authorList>
    </citation>
    <scope>IDENTIFICATION</scope>
</reference>
<evidence type="ECO:0000313" key="1">
    <source>
        <dbReference type="EnsemblPlants" id="OMERI01G42040.2"/>
    </source>
</evidence>
<proteinExistence type="predicted"/>
<name>A0A0E0CDF6_9ORYZ</name>
<accession>A0A0E0CDF6</accession>
<dbReference type="Gramene" id="OMERI01G42040.2">
    <property type="protein sequence ID" value="OMERI01G42040.2"/>
    <property type="gene ID" value="OMERI01G42040"/>
</dbReference>
<evidence type="ECO:0000313" key="2">
    <source>
        <dbReference type="Proteomes" id="UP000008021"/>
    </source>
</evidence>